<dbReference type="GO" id="GO:0006865">
    <property type="term" value="P:amino acid transport"/>
    <property type="evidence" value="ECO:0007669"/>
    <property type="project" value="UniProtKB-KW"/>
</dbReference>
<comment type="similarity">
    <text evidence="1">Belongs to the ABC transporter superfamily.</text>
</comment>
<dbReference type="PANTHER" id="PTHR43166">
    <property type="entry name" value="AMINO ACID IMPORT ATP-BINDING PROTEIN"/>
    <property type="match status" value="1"/>
</dbReference>
<evidence type="ECO:0000256" key="1">
    <source>
        <dbReference type="ARBA" id="ARBA00005417"/>
    </source>
</evidence>
<dbReference type="PRINTS" id="PR00364">
    <property type="entry name" value="DISEASERSIST"/>
</dbReference>
<keyword evidence="6" id="KW-1278">Translocase</keyword>
<dbReference type="GO" id="GO:0016887">
    <property type="term" value="F:ATP hydrolysis activity"/>
    <property type="evidence" value="ECO:0007669"/>
    <property type="project" value="InterPro"/>
</dbReference>
<dbReference type="PROSITE" id="PS50893">
    <property type="entry name" value="ABC_TRANSPORTER_2"/>
    <property type="match status" value="1"/>
</dbReference>
<proteinExistence type="inferred from homology"/>
<organism evidence="12 13">
    <name type="scientific">Corynebacterium pyruviciproducens</name>
    <dbReference type="NCBI Taxonomy" id="598660"/>
    <lineage>
        <taxon>Bacteria</taxon>
        <taxon>Bacillati</taxon>
        <taxon>Actinomycetota</taxon>
        <taxon>Actinomycetes</taxon>
        <taxon>Mycobacteriales</taxon>
        <taxon>Corynebacteriaceae</taxon>
        <taxon>Corynebacterium</taxon>
    </lineage>
</organism>
<evidence type="ECO:0000256" key="5">
    <source>
        <dbReference type="ARBA" id="ARBA00022840"/>
    </source>
</evidence>
<comment type="subunit">
    <text evidence="10">Homodimer. Forms a membrane-associated complex with FtsX.</text>
</comment>
<dbReference type="AlphaFoldDB" id="A0AAF0YVF7"/>
<dbReference type="InterPro" id="IPR017871">
    <property type="entry name" value="ABC_transporter-like_CS"/>
</dbReference>
<evidence type="ECO:0000256" key="8">
    <source>
        <dbReference type="ARBA" id="ARBA00023136"/>
    </source>
</evidence>
<dbReference type="EMBL" id="CP136958">
    <property type="protein sequence ID" value="WOT02233.1"/>
    <property type="molecule type" value="Genomic_DNA"/>
</dbReference>
<dbReference type="SUPFAM" id="SSF52540">
    <property type="entry name" value="P-loop containing nucleoside triphosphate hydrolases"/>
    <property type="match status" value="1"/>
</dbReference>
<accession>A0AAF0YVF7</accession>
<keyword evidence="7" id="KW-0029">Amino-acid transport</keyword>
<dbReference type="GO" id="GO:0005524">
    <property type="term" value="F:ATP binding"/>
    <property type="evidence" value="ECO:0007669"/>
    <property type="project" value="UniProtKB-KW"/>
</dbReference>
<dbReference type="Pfam" id="PF00005">
    <property type="entry name" value="ABC_tran"/>
    <property type="match status" value="1"/>
</dbReference>
<evidence type="ECO:0000313" key="12">
    <source>
        <dbReference type="EMBL" id="WOT02233.1"/>
    </source>
</evidence>
<feature type="domain" description="ABC transporter" evidence="11">
    <location>
        <begin position="3"/>
        <end position="235"/>
    </location>
</feature>
<keyword evidence="4" id="KW-0547">Nucleotide-binding</keyword>
<dbReference type="SMART" id="SM00382">
    <property type="entry name" value="AAA"/>
    <property type="match status" value="1"/>
</dbReference>
<evidence type="ECO:0000259" key="11">
    <source>
        <dbReference type="PROSITE" id="PS50893"/>
    </source>
</evidence>
<keyword evidence="2" id="KW-0813">Transport</keyword>
<dbReference type="PROSITE" id="PS00211">
    <property type="entry name" value="ABC_TRANSPORTER_1"/>
    <property type="match status" value="1"/>
</dbReference>
<evidence type="ECO:0000313" key="13">
    <source>
        <dbReference type="Proteomes" id="UP000234560"/>
    </source>
</evidence>
<keyword evidence="5 12" id="KW-0067">ATP-binding</keyword>
<dbReference type="InterPro" id="IPR027417">
    <property type="entry name" value="P-loop_NTPase"/>
</dbReference>
<reference evidence="12" key="1">
    <citation type="submission" date="2017-12" db="EMBL/GenBank/DDBJ databases">
        <authorList>
            <person name="Thomas-White K."/>
            <person name="Wolfe A.J."/>
        </authorList>
    </citation>
    <scope>NUCLEOTIDE SEQUENCE</scope>
    <source>
        <strain evidence="12">UMB0763</strain>
    </source>
</reference>
<sequence>MAVEFDHVSRQFDGVTALDNVPFSVPDGSIVGVVGTSGAGKSTLLRTVNGLEKPTGGTVTTLGVDPATLDHKGLRDLRREVGMIFQQHNLLGSKTVAENVGMPLTLAGIRDRRRVTDALELVGLNHRADAKPAQLSGGQRQRVGIARALVTRPRLLLCDEPTSALDPMTTGQILELLTRINEKLGITILIITHQMNVIARIADEVAVLEHGHLIEHGPVEDVFSSPQQELTREFVATTVPRADADSDTERLIRVHHRDGAARSLFEELAHLGVRASLLQANDLPLRSTTVGSMLIGLDYPGADQAIGLISHTDGLSVEVIR</sequence>
<gene>
    <name evidence="12" type="ORF">CYJ47_00160</name>
</gene>
<keyword evidence="3" id="KW-1003">Cell membrane</keyword>
<dbReference type="PANTHER" id="PTHR43166:SF30">
    <property type="entry name" value="METHIONINE IMPORT ATP-BINDING PROTEIN METN"/>
    <property type="match status" value="1"/>
</dbReference>
<evidence type="ECO:0000256" key="9">
    <source>
        <dbReference type="ARBA" id="ARBA00054718"/>
    </source>
</evidence>
<evidence type="ECO:0000256" key="10">
    <source>
        <dbReference type="ARBA" id="ARBA00063837"/>
    </source>
</evidence>
<evidence type="ECO:0000256" key="4">
    <source>
        <dbReference type="ARBA" id="ARBA00022741"/>
    </source>
</evidence>
<protein>
    <submittedName>
        <fullName evidence="12">Methionine ABC transporter ATP-binding protein</fullName>
    </submittedName>
</protein>
<dbReference type="FunFam" id="3.40.50.300:FF:000056">
    <property type="entry name" value="Cell division ATP-binding protein FtsE"/>
    <property type="match status" value="1"/>
</dbReference>
<dbReference type="InterPro" id="IPR003439">
    <property type="entry name" value="ABC_transporter-like_ATP-bd"/>
</dbReference>
<evidence type="ECO:0000256" key="2">
    <source>
        <dbReference type="ARBA" id="ARBA00022448"/>
    </source>
</evidence>
<dbReference type="Gene3D" id="3.40.50.300">
    <property type="entry name" value="P-loop containing nucleotide triphosphate hydrolases"/>
    <property type="match status" value="1"/>
</dbReference>
<evidence type="ECO:0000256" key="6">
    <source>
        <dbReference type="ARBA" id="ARBA00022967"/>
    </source>
</evidence>
<dbReference type="KEGG" id="cpyr:CYJ47_00160"/>
<evidence type="ECO:0000256" key="7">
    <source>
        <dbReference type="ARBA" id="ARBA00022970"/>
    </source>
</evidence>
<keyword evidence="8" id="KW-0472">Membrane</keyword>
<dbReference type="InterPro" id="IPR050086">
    <property type="entry name" value="MetN_ABC_transporter-like"/>
</dbReference>
<dbReference type="InterPro" id="IPR003593">
    <property type="entry name" value="AAA+_ATPase"/>
</dbReference>
<dbReference type="RefSeq" id="WP_101678811.1">
    <property type="nucleotide sequence ID" value="NZ_CP136958.1"/>
</dbReference>
<evidence type="ECO:0000256" key="3">
    <source>
        <dbReference type="ARBA" id="ARBA00022475"/>
    </source>
</evidence>
<dbReference type="GO" id="GO:0005886">
    <property type="term" value="C:plasma membrane"/>
    <property type="evidence" value="ECO:0007669"/>
    <property type="project" value="UniProtKB-ARBA"/>
</dbReference>
<dbReference type="Proteomes" id="UP000234560">
    <property type="component" value="Chromosome"/>
</dbReference>
<name>A0AAF0YVF7_9CORY</name>
<reference evidence="12" key="2">
    <citation type="submission" date="2023-10" db="EMBL/GenBank/DDBJ databases">
        <authorList>
            <person name="Choi B."/>
        </authorList>
    </citation>
    <scope>NUCLEOTIDE SEQUENCE</scope>
    <source>
        <strain evidence="12">UMB0763</strain>
    </source>
</reference>
<comment type="function">
    <text evidence="9">Part of the ABC transporter FtsEX involved in cellular division. Has ATPase activity.</text>
</comment>